<dbReference type="AlphaFoldDB" id="A0A2S6ZAJ1"/>
<sequence>MRNAAAGLPPDAGVSAGAAAASRRSASNAQSGAAVGRLQASGEAVEGGGRDPGFGRGGAQRGQAPAEDRIR</sequence>
<comment type="caution">
    <text evidence="2">The sequence shown here is derived from an EMBL/GenBank/DDBJ whole genome shotgun (WGS) entry which is preliminary data.</text>
</comment>
<feature type="compositionally biased region" description="Gly residues" evidence="1">
    <location>
        <begin position="45"/>
        <end position="60"/>
    </location>
</feature>
<feature type="region of interest" description="Disordered" evidence="1">
    <location>
        <begin position="1"/>
        <end position="71"/>
    </location>
</feature>
<keyword evidence="3" id="KW-1185">Reference proteome</keyword>
<reference evidence="2 3" key="1">
    <citation type="submission" date="2016-08" db="EMBL/GenBank/DDBJ databases">
        <title>Evolution of the type three secretion system and type three effector repertoires in Xanthomonas.</title>
        <authorList>
            <person name="Merda D."/>
            <person name="Briand M."/>
            <person name="Bosis E."/>
            <person name="Rousseau C."/>
            <person name="Portier P."/>
            <person name="Jacques M.-A."/>
            <person name="Fischer-Le Saux M."/>
        </authorList>
    </citation>
    <scope>NUCLEOTIDE SEQUENCE [LARGE SCALE GENOMIC DNA]</scope>
    <source>
        <strain evidence="2 3">CFBP 4691</strain>
    </source>
</reference>
<gene>
    <name evidence="2" type="ORF">XthCFBP4691_18730</name>
</gene>
<name>A0A2S6ZAJ1_9XANT</name>
<dbReference type="EMBL" id="MIGX01000161">
    <property type="protein sequence ID" value="PPT79515.1"/>
    <property type="molecule type" value="Genomic_DNA"/>
</dbReference>
<evidence type="ECO:0000313" key="3">
    <source>
        <dbReference type="Proteomes" id="UP000239898"/>
    </source>
</evidence>
<evidence type="ECO:0000256" key="1">
    <source>
        <dbReference type="SAM" id="MobiDB-lite"/>
    </source>
</evidence>
<organism evidence="2 3">
    <name type="scientific">Xanthomonas theicola</name>
    <dbReference type="NCBI Taxonomy" id="56464"/>
    <lineage>
        <taxon>Bacteria</taxon>
        <taxon>Pseudomonadati</taxon>
        <taxon>Pseudomonadota</taxon>
        <taxon>Gammaproteobacteria</taxon>
        <taxon>Lysobacterales</taxon>
        <taxon>Lysobacteraceae</taxon>
        <taxon>Xanthomonas</taxon>
    </lineage>
</organism>
<accession>A0A2S6ZAJ1</accession>
<feature type="compositionally biased region" description="Low complexity" evidence="1">
    <location>
        <begin position="12"/>
        <end position="34"/>
    </location>
</feature>
<evidence type="ECO:0000313" key="2">
    <source>
        <dbReference type="EMBL" id="PPT79515.1"/>
    </source>
</evidence>
<dbReference type="Proteomes" id="UP000239898">
    <property type="component" value="Unassembled WGS sequence"/>
</dbReference>
<protein>
    <submittedName>
        <fullName evidence="2">Uncharacterized protein</fullName>
    </submittedName>
</protein>
<proteinExistence type="predicted"/>